<dbReference type="OrthoDB" id="9762378at2"/>
<dbReference type="Gene3D" id="3.20.20.240">
    <property type="entry name" value="Methylmalonyl-CoA mutase"/>
    <property type="match status" value="1"/>
</dbReference>
<dbReference type="AlphaFoldDB" id="W4QGE9"/>
<sequence>MTKPLIIQTIPLKEKRVTEARMKEAIDEDVDGIEFLLSFPESQARGKDGLCELEGLLQAFPLTKTGLHIKSGELQQVFIDLLDNLTTEDEKKHIQGAVTADPFWQFIKEELANEQQSQQYETIAKLIRDTPFTNIRLIGIHTGGYRQLGANVITEVALALAIGVEYIEGIAKKHIHPSVIGKSMVFSFSMGSYLSIEIAKIRAFRALWAVVMKEYCAEPTAQKAWIEARADPSLQVKDDPHLSIVKATVSALAAILSGVHQLSVRPFEENRSNSRLNDRLARHATMILRDEAFLHFPIDSIGGSYYIESLTEQIAEKAWKRFIGIEQQGGIERARRNGWLKTYVMI</sequence>
<evidence type="ECO:0000259" key="1">
    <source>
        <dbReference type="Pfam" id="PF01642"/>
    </source>
</evidence>
<dbReference type="InterPro" id="IPR006099">
    <property type="entry name" value="MeMalonylCoA_mutase_a/b_cat"/>
</dbReference>
<proteinExistence type="predicted"/>
<dbReference type="RefSeq" id="WP_035344496.1">
    <property type="nucleotide sequence ID" value="NZ_BAUU01000017.1"/>
</dbReference>
<dbReference type="PANTHER" id="PTHR48101">
    <property type="entry name" value="METHYLMALONYL-COA MUTASE, MITOCHONDRIAL-RELATED"/>
    <property type="match status" value="1"/>
</dbReference>
<protein>
    <submittedName>
        <fullName evidence="2">Methylmalonyl-CoA mutase small subunit</fullName>
    </submittedName>
</protein>
<evidence type="ECO:0000313" key="2">
    <source>
        <dbReference type="EMBL" id="GAE31185.1"/>
    </source>
</evidence>
<dbReference type="Pfam" id="PF01642">
    <property type="entry name" value="MM_CoA_mutase"/>
    <property type="match status" value="1"/>
</dbReference>
<dbReference type="STRING" id="1236971.JCM9152_2636"/>
<dbReference type="PANTHER" id="PTHR48101:SF1">
    <property type="entry name" value="METHYLMALONYL-COA MUTASE, LARGE SUBUNIT"/>
    <property type="match status" value="1"/>
</dbReference>
<organism evidence="2 3">
    <name type="scientific">Halalkalibacter hemicellulosilyticusJCM 9152</name>
    <dbReference type="NCBI Taxonomy" id="1236971"/>
    <lineage>
        <taxon>Bacteria</taxon>
        <taxon>Bacillati</taxon>
        <taxon>Bacillota</taxon>
        <taxon>Bacilli</taxon>
        <taxon>Bacillales</taxon>
        <taxon>Bacillaceae</taxon>
        <taxon>Halalkalibacter</taxon>
    </lineage>
</organism>
<feature type="domain" description="Methylmalonyl-CoA mutase alpha/beta chain catalytic" evidence="1">
    <location>
        <begin position="51"/>
        <end position="343"/>
    </location>
</feature>
<accession>W4QGE9</accession>
<keyword evidence="3" id="KW-1185">Reference proteome</keyword>
<dbReference type="Proteomes" id="UP000018895">
    <property type="component" value="Unassembled WGS sequence"/>
</dbReference>
<dbReference type="EMBL" id="BAUU01000017">
    <property type="protein sequence ID" value="GAE31185.1"/>
    <property type="molecule type" value="Genomic_DNA"/>
</dbReference>
<dbReference type="InterPro" id="IPR016176">
    <property type="entry name" value="Cbl-dep_enz_cat"/>
</dbReference>
<dbReference type="GO" id="GO:0031419">
    <property type="term" value="F:cobalamin binding"/>
    <property type="evidence" value="ECO:0007669"/>
    <property type="project" value="InterPro"/>
</dbReference>
<dbReference type="SUPFAM" id="SSF51703">
    <property type="entry name" value="Cobalamin (vitamin B12)-dependent enzymes"/>
    <property type="match status" value="1"/>
</dbReference>
<gene>
    <name evidence="2" type="ORF">JCM9152_2636</name>
</gene>
<reference evidence="2" key="1">
    <citation type="journal article" date="2014" name="Genome Announc.">
        <title>Draft Genome Sequences of Three Alkaliphilic Bacillus Strains, Bacillus wakoensis JCM 9140T, Bacillus akibai JCM 9157T, and Bacillus hemicellulosilyticus JCM 9152T.</title>
        <authorList>
            <person name="Yuki M."/>
            <person name="Oshima K."/>
            <person name="Suda W."/>
            <person name="Oshida Y."/>
            <person name="Kitamura K."/>
            <person name="Iida T."/>
            <person name="Hattori M."/>
            <person name="Ohkuma M."/>
        </authorList>
    </citation>
    <scope>NUCLEOTIDE SEQUENCE [LARGE SCALE GENOMIC DNA]</scope>
    <source>
        <strain evidence="2">JCM 9152</strain>
    </source>
</reference>
<evidence type="ECO:0000313" key="3">
    <source>
        <dbReference type="Proteomes" id="UP000018895"/>
    </source>
</evidence>
<dbReference type="GO" id="GO:0016866">
    <property type="term" value="F:intramolecular transferase activity"/>
    <property type="evidence" value="ECO:0007669"/>
    <property type="project" value="InterPro"/>
</dbReference>
<name>W4QGE9_9BACI</name>
<comment type="caution">
    <text evidence="2">The sequence shown here is derived from an EMBL/GenBank/DDBJ whole genome shotgun (WGS) entry which is preliminary data.</text>
</comment>